<keyword evidence="3" id="KW-0812">Transmembrane</keyword>
<dbReference type="Proteomes" id="UP001165740">
    <property type="component" value="Chromosome 3"/>
</dbReference>
<evidence type="ECO:0000313" key="5">
    <source>
        <dbReference type="RefSeq" id="XP_055880429.1"/>
    </source>
</evidence>
<dbReference type="PIRSF" id="PIRSF000126">
    <property type="entry name" value="11-beta-HSD1"/>
    <property type="match status" value="1"/>
</dbReference>
<dbReference type="PROSITE" id="PS00061">
    <property type="entry name" value="ADH_SHORT"/>
    <property type="match status" value="1"/>
</dbReference>
<dbReference type="AlphaFoldDB" id="A0A9W2ZZS1"/>
<name>A0A9W2ZZS1_BIOGL</name>
<dbReference type="InterPro" id="IPR002347">
    <property type="entry name" value="SDR_fam"/>
</dbReference>
<evidence type="ECO:0000256" key="3">
    <source>
        <dbReference type="SAM" id="Phobius"/>
    </source>
</evidence>
<evidence type="ECO:0000313" key="4">
    <source>
        <dbReference type="Proteomes" id="UP001165740"/>
    </source>
</evidence>
<dbReference type="InterPro" id="IPR053011">
    <property type="entry name" value="SDR_family_member_7"/>
</dbReference>
<dbReference type="OMA" id="EVHKAMF"/>
<dbReference type="PRINTS" id="PR00081">
    <property type="entry name" value="GDHRDH"/>
</dbReference>
<dbReference type="OrthoDB" id="47007at2759"/>
<protein>
    <submittedName>
        <fullName evidence="5">Dehydrogenase/reductase SDR family member 7-like isoform X1</fullName>
    </submittedName>
</protein>
<dbReference type="InterPro" id="IPR036291">
    <property type="entry name" value="NAD(P)-bd_dom_sf"/>
</dbReference>
<keyword evidence="4" id="KW-1185">Reference proteome</keyword>
<dbReference type="GO" id="GO:0016491">
    <property type="term" value="F:oxidoreductase activity"/>
    <property type="evidence" value="ECO:0007669"/>
    <property type="project" value="UniProtKB-KW"/>
</dbReference>
<dbReference type="PANTHER" id="PTHR44269">
    <property type="entry name" value="DEHYDROGENASE/REDUCTASE SDR FAMILY MEMBER 7-RELATED"/>
    <property type="match status" value="1"/>
</dbReference>
<gene>
    <name evidence="5" type="primary">LOC106057127</name>
</gene>
<dbReference type="PRINTS" id="PR00080">
    <property type="entry name" value="SDRFAMILY"/>
</dbReference>
<dbReference type="SUPFAM" id="SSF51735">
    <property type="entry name" value="NAD(P)-binding Rossmann-fold domains"/>
    <property type="match status" value="1"/>
</dbReference>
<reference evidence="5" key="1">
    <citation type="submission" date="2025-08" db="UniProtKB">
        <authorList>
            <consortium name="RefSeq"/>
        </authorList>
    </citation>
    <scope>IDENTIFICATION</scope>
</reference>
<dbReference type="Gene3D" id="3.40.50.720">
    <property type="entry name" value="NAD(P)-binding Rossmann-like Domain"/>
    <property type="match status" value="1"/>
</dbReference>
<dbReference type="Pfam" id="PF00106">
    <property type="entry name" value="adh_short"/>
    <property type="match status" value="1"/>
</dbReference>
<dbReference type="GeneID" id="106057127"/>
<evidence type="ECO:0000256" key="1">
    <source>
        <dbReference type="ARBA" id="ARBA00023002"/>
    </source>
</evidence>
<dbReference type="RefSeq" id="XP_055880429.1">
    <property type="nucleotide sequence ID" value="XM_056024454.1"/>
</dbReference>
<comment type="similarity">
    <text evidence="2">Belongs to the short-chain dehydrogenases/reductases (SDR) family.</text>
</comment>
<accession>A0A9W2ZZS1</accession>
<keyword evidence="3" id="KW-0472">Membrane</keyword>
<organism evidence="4 5">
    <name type="scientific">Biomphalaria glabrata</name>
    <name type="common">Bloodfluke planorb</name>
    <name type="synonym">Freshwater snail</name>
    <dbReference type="NCBI Taxonomy" id="6526"/>
    <lineage>
        <taxon>Eukaryota</taxon>
        <taxon>Metazoa</taxon>
        <taxon>Spiralia</taxon>
        <taxon>Lophotrochozoa</taxon>
        <taxon>Mollusca</taxon>
        <taxon>Gastropoda</taxon>
        <taxon>Heterobranchia</taxon>
        <taxon>Euthyneura</taxon>
        <taxon>Panpulmonata</taxon>
        <taxon>Hygrophila</taxon>
        <taxon>Lymnaeoidea</taxon>
        <taxon>Planorbidae</taxon>
        <taxon>Biomphalaria</taxon>
    </lineage>
</organism>
<keyword evidence="3" id="KW-1133">Transmembrane helix</keyword>
<feature type="transmembrane region" description="Helical" evidence="3">
    <location>
        <begin position="40"/>
        <end position="63"/>
    </location>
</feature>
<keyword evidence="1" id="KW-0560">Oxidoreductase</keyword>
<proteinExistence type="inferred from homology"/>
<dbReference type="InterPro" id="IPR020904">
    <property type="entry name" value="Sc_DH/Rdtase_CS"/>
</dbReference>
<sequence>MAETSCRTGIRLGFKLRTTPPGSNNYILFILTLYTFRKMFLIFVVVIVAVVLFLICSFIVLFWRSADADLLLLFKEKFGRGPESLKGQVAWITGASSGIGEYIAYELARAGCRLILSARRRDELERVRSACLREAAGQLTADDILVQVLDVQDFESHKSLVIKVLEHFTKIDILINNAGCSQRAKWMDIELDVDRTLFEINVLGPVSLSQVVLPHMMKRNRGTIVIVSSMVGKLGLPHSRSYNGTKSAVQAYFECLRTEVADNNISITIACPGPTFSNLFLHAATSKHNEKLGRAMSRTEKRMTTDLCAHYIVTALANKLYEVWIAQQPWLAILYIQQYIPDLGRCSCLITQSSKKLPDLLRCNF</sequence>
<evidence type="ECO:0000256" key="2">
    <source>
        <dbReference type="RuleBase" id="RU000363"/>
    </source>
</evidence>